<evidence type="ECO:0000313" key="2">
    <source>
        <dbReference type="EMBL" id="DBA11778.1"/>
    </source>
</evidence>
<dbReference type="EMBL" id="BK063093">
    <property type="protein sequence ID" value="DBA11778.1"/>
    <property type="molecule type" value="Genomic_DNA"/>
</dbReference>
<protein>
    <submittedName>
        <fullName evidence="2">ORF77</fullName>
    </submittedName>
</protein>
<reference evidence="2" key="2">
    <citation type="submission" date="2023-01" db="EMBL/GenBank/DDBJ databases">
        <authorList>
            <person name="Rosani U."/>
            <person name="Delmont T.O."/>
            <person name="Gaia M."/>
            <person name="Krupovic M."/>
        </authorList>
    </citation>
    <scope>NUCLEOTIDE SEQUENCE</scope>
    <source>
        <strain evidence="2">MalacoHV1/China/2018</strain>
    </source>
</reference>
<sequence>MEAQDLCDSLRARKSNSSTEMEAEPLDLFTIMDEDEDMCSAPISISDDVDEEVTEEKHKRILKPTWNVDEFLMRRITEHNISDCRTTEIFEQSVKDASYESLGWTREDVIKSQEEIGQFMRVWLDNTKSDEDLDEMQFYEKNLPKSYSAFSVFPVHYMATVGAAGTGKSESVKSYQSHCMDMFTTSYTNSASEEYTKGLVAVNHPQCRDYERHCKTLIKALSIPFTAVDVRRIIDKIGKNTVGEMGADLYCMEDAFIQNCRGWTREEMQEESRKLMIANLKALRELAMICYDQVKKNFTHRKHYKFRNGSLSPDSPFYQSAKATFEWINQFDECEQEISKLKKRSQLKNYITNRERKICAGLAHETNVIGGTSLRIGARREIKTQDQYKRYCSMFSDSRTQPHILSQQNIAMIEEDGKTPVFLLRFHSIMTTIINMMYNPPHHHIGPSVWFSSGSDAQIGAVGAISALSHVISSDFNTTVRGEFYRRNQTSITSAVSEVSRILPIVLENNMEVTKETIETLAFNEKHPRQIGDAAHCPDGKRFYFTHADNNRYITGMENSKKANTPVYELLSVSNNIIQVGGELKNAVEKEDFNPDGVSLVGLSTLTPEKARYNRQKAWKDKLATEYCLSIGSSDSRRPLLEVADPNIVMFGRRPGVVPPNQKNQMEYSSEMEAVLKQAKFNMFTERSNLIKRDKLENSEKMKDVTYSEATTMSGSLIEDMVNKKEIYVTKELEEDEECEAWGGNKVDDEEAAGKKRIPKRTKVFITMRACEGLSAVQHQHMRRNAESISDFLGNGAVYADKCHTNARKADQLGDFTYDPVADTIVIYSGIDFPAHLEAAQGEDKKPKYNLGGLIGSAMENEQSCQMFMTFKRKRMFAKGKEICALGAHSKITPRGVNGTINDIMKDQAFNVSGASTGFKVMVFGGLIHEFLLHKAMQHLQEDAMNTEAQMNLIGRMADMDFKQDSHLTEIARDYIEFVETIKKVYTQPMSTKAKEIKEAKRIRLVIMSKYLDKLRALITIIIRKDQVRAKENIVTFYLHESPLYSLRHKFKACNTVKLSLYGDVPLTFLGNGEHPALKVVIDEAKDASLSLESKTFQDYGEEVYKNRYGMKKSYCEITGWGLKQWFPEVWYSSSLTMKVGNVLVATSDPSPPQTEINWHDIFGDEKLGQAVEEWKRKDQKRKFGLMTKLHMPMLYEGDKFIYNQSFTLPRGEFLNFPQKWRPGGGEEGSEVIVKTSDGSFCKEVMYYDSARSVMPEDKRSSDFKDAVFDNSHVHAFPVPYIMDLAMTSHAAQGRTIRGKVFMDFETMVKKNGNGEIDRFVFEKEETTRAAALVCSTRADNPRNLHTANSLKIQHMLIKPVSASTEKMRKKMKAMFKTEYVR</sequence>
<name>A0AA48SF29_9VIRU</name>
<accession>A0AA48SF29</accession>
<evidence type="ECO:0000256" key="1">
    <source>
        <dbReference type="SAM" id="MobiDB-lite"/>
    </source>
</evidence>
<organism evidence="2">
    <name type="scientific">Malaco herpesvirus 1</name>
    <dbReference type="NCBI Taxonomy" id="3031797"/>
    <lineage>
        <taxon>Viruses</taxon>
        <taxon>Duplodnaviria</taxon>
        <taxon>Heunggongvirae</taxon>
        <taxon>Peploviricota</taxon>
        <taxon>Herviviricetes</taxon>
        <taxon>Herpesvirales</taxon>
        <taxon>Malacoherpesviridae</taxon>
    </lineage>
</organism>
<reference evidence="2" key="1">
    <citation type="journal article" date="2023" name="Front. Mar. Sci.">
        <title>Tracing the invertebrate herpesviruses in the global sequence datasets.</title>
        <authorList>
            <person name="Rosani U."/>
            <person name="Gaia M."/>
            <person name="Delmont T.O."/>
            <person name="Krupovic M."/>
        </authorList>
    </citation>
    <scope>NUCLEOTIDE SEQUENCE</scope>
    <source>
        <strain evidence="2">MalacoHV1/China/2018</strain>
    </source>
</reference>
<feature type="region of interest" description="Disordered" evidence="1">
    <location>
        <begin position="1"/>
        <end position="24"/>
    </location>
</feature>
<proteinExistence type="predicted"/>